<keyword evidence="1 2" id="KW-0597">Phosphoprotein</keyword>
<dbReference type="SUPFAM" id="SSF52172">
    <property type="entry name" value="CheY-like"/>
    <property type="match status" value="1"/>
</dbReference>
<feature type="modified residue" description="4-aspartylphosphate" evidence="2">
    <location>
        <position position="53"/>
    </location>
</feature>
<evidence type="ECO:0000313" key="4">
    <source>
        <dbReference type="EMBL" id="AYC29499.1"/>
    </source>
</evidence>
<sequence length="120" mass="13488">MPTVIICDDALFMRAALRKMLEELGFTVVAEAKNGKEAIDYYRTFQPTVVTMDITMPGISGLETLNRLKEEFPDAAVVMVSALGQQKTLQQAIEFGAKDFVTKPFQIHQLKNVFHSYLSE</sequence>
<accession>A0A385YRX4</accession>
<proteinExistence type="predicted"/>
<reference evidence="5" key="1">
    <citation type="submission" date="2018-09" db="EMBL/GenBank/DDBJ databases">
        <authorList>
            <person name="Zhu H."/>
        </authorList>
    </citation>
    <scope>NUCLEOTIDE SEQUENCE [LARGE SCALE GENOMIC DNA]</scope>
    <source>
        <strain evidence="5">K2R23-3</strain>
    </source>
</reference>
<dbReference type="GO" id="GO:0000160">
    <property type="term" value="P:phosphorelay signal transduction system"/>
    <property type="evidence" value="ECO:0007669"/>
    <property type="project" value="InterPro"/>
</dbReference>
<name>A0A385YRX4_9BACL</name>
<protein>
    <submittedName>
        <fullName evidence="4">Response regulator</fullName>
    </submittedName>
</protein>
<organism evidence="4 5">
    <name type="scientific">Paenisporosarcina cavernae</name>
    <dbReference type="NCBI Taxonomy" id="2320858"/>
    <lineage>
        <taxon>Bacteria</taxon>
        <taxon>Bacillati</taxon>
        <taxon>Bacillota</taxon>
        <taxon>Bacilli</taxon>
        <taxon>Bacillales</taxon>
        <taxon>Caryophanaceae</taxon>
        <taxon>Paenisporosarcina</taxon>
    </lineage>
</organism>
<dbReference type="Gene3D" id="3.40.50.2300">
    <property type="match status" value="1"/>
</dbReference>
<dbReference type="PANTHER" id="PTHR44591:SF3">
    <property type="entry name" value="RESPONSE REGULATORY DOMAIN-CONTAINING PROTEIN"/>
    <property type="match status" value="1"/>
</dbReference>
<evidence type="ECO:0000313" key="5">
    <source>
        <dbReference type="Proteomes" id="UP000265725"/>
    </source>
</evidence>
<dbReference type="AlphaFoldDB" id="A0A385YRX4"/>
<dbReference type="InterPro" id="IPR011006">
    <property type="entry name" value="CheY-like_superfamily"/>
</dbReference>
<dbReference type="PROSITE" id="PS50110">
    <property type="entry name" value="RESPONSE_REGULATORY"/>
    <property type="match status" value="1"/>
</dbReference>
<dbReference type="Proteomes" id="UP000265725">
    <property type="component" value="Chromosome"/>
</dbReference>
<dbReference type="RefSeq" id="WP_119883239.1">
    <property type="nucleotide sequence ID" value="NZ_CP032418.1"/>
</dbReference>
<dbReference type="SMART" id="SM00448">
    <property type="entry name" value="REC"/>
    <property type="match status" value="1"/>
</dbReference>
<evidence type="ECO:0000259" key="3">
    <source>
        <dbReference type="PROSITE" id="PS50110"/>
    </source>
</evidence>
<evidence type="ECO:0000256" key="2">
    <source>
        <dbReference type="PROSITE-ProRule" id="PRU00169"/>
    </source>
</evidence>
<dbReference type="InterPro" id="IPR001789">
    <property type="entry name" value="Sig_transdc_resp-reg_receiver"/>
</dbReference>
<keyword evidence="5" id="KW-1185">Reference proteome</keyword>
<dbReference type="PANTHER" id="PTHR44591">
    <property type="entry name" value="STRESS RESPONSE REGULATOR PROTEIN 1"/>
    <property type="match status" value="1"/>
</dbReference>
<feature type="domain" description="Response regulatory" evidence="3">
    <location>
        <begin position="3"/>
        <end position="118"/>
    </location>
</feature>
<dbReference type="Pfam" id="PF00072">
    <property type="entry name" value="Response_reg"/>
    <property type="match status" value="1"/>
</dbReference>
<dbReference type="KEGG" id="paek:D3873_06230"/>
<dbReference type="OrthoDB" id="9790669at2"/>
<dbReference type="EMBL" id="CP032418">
    <property type="protein sequence ID" value="AYC29499.1"/>
    <property type="molecule type" value="Genomic_DNA"/>
</dbReference>
<gene>
    <name evidence="4" type="ORF">D3873_06230</name>
</gene>
<evidence type="ECO:0000256" key="1">
    <source>
        <dbReference type="ARBA" id="ARBA00022553"/>
    </source>
</evidence>
<dbReference type="InterPro" id="IPR050595">
    <property type="entry name" value="Bact_response_regulator"/>
</dbReference>